<dbReference type="EMBL" id="JABJWZ010000019">
    <property type="protein sequence ID" value="MBB1252528.1"/>
    <property type="molecule type" value="Genomic_DNA"/>
</dbReference>
<name>A0A7W3WHL5_9ACTN</name>
<dbReference type="AlphaFoldDB" id="A0A7W3WHL5"/>
<reference evidence="2" key="1">
    <citation type="submission" date="2020-05" db="EMBL/GenBank/DDBJ databases">
        <title>Classification of alakaliphilic streptomycetes isolated from an alkaline soil next to Lonar Crater, India and a proposal for the recognition of Streptomyces alkaliterrae sp. nov.</title>
        <authorList>
            <person name="Golinska P."/>
        </authorList>
    </citation>
    <scope>NUCLEOTIDE SEQUENCE [LARGE SCALE GENOMIC DNA]</scope>
    <source>
        <strain evidence="2">OF3</strain>
    </source>
</reference>
<evidence type="ECO:0000313" key="2">
    <source>
        <dbReference type="Proteomes" id="UP000525686"/>
    </source>
</evidence>
<evidence type="ECO:0000313" key="1">
    <source>
        <dbReference type="EMBL" id="MBB1252528.1"/>
    </source>
</evidence>
<dbReference type="PROSITE" id="PS51257">
    <property type="entry name" value="PROKAR_LIPOPROTEIN"/>
    <property type="match status" value="1"/>
</dbReference>
<proteinExistence type="predicted"/>
<comment type="caution">
    <text evidence="1">The sequence shown here is derived from an EMBL/GenBank/DDBJ whole genome shotgun (WGS) entry which is preliminary data.</text>
</comment>
<accession>A0A7W3WHL5</accession>
<organism evidence="1 2">
    <name type="scientific">Streptomyces alkaliterrae</name>
    <dbReference type="NCBI Taxonomy" id="2213162"/>
    <lineage>
        <taxon>Bacteria</taxon>
        <taxon>Bacillati</taxon>
        <taxon>Actinomycetota</taxon>
        <taxon>Actinomycetes</taxon>
        <taxon>Kitasatosporales</taxon>
        <taxon>Streptomycetaceae</taxon>
        <taxon>Streptomyces</taxon>
    </lineage>
</organism>
<dbReference type="RefSeq" id="WP_181353469.1">
    <property type="nucleotide sequence ID" value="NZ_JABJWZ010000019.1"/>
</dbReference>
<protein>
    <submittedName>
        <fullName evidence="1">Uncharacterized protein</fullName>
    </submittedName>
</protein>
<dbReference type="Proteomes" id="UP000525686">
    <property type="component" value="Unassembled WGS sequence"/>
</dbReference>
<gene>
    <name evidence="1" type="ORF">H3146_03950</name>
</gene>
<sequence length="164" mass="17424">MLRGSRAKRGEPMGPPLSALPPVTVVGCHGGCGATTVARLLAPVGQETTRDQLHLLTTPVVLVARSTAYGMSWATRGVTVAHQGIGYGRVPGPPVLVLVADSPLREPATVRARVRLLQDRVRSVVRMPYVPEWRDTDDPLTVPPSKSLIEAVAALRSALAVRSV</sequence>